<gene>
    <name evidence="1" type="ORF">L1987_14538</name>
</gene>
<dbReference type="Proteomes" id="UP001056120">
    <property type="component" value="Linkage Group LG05"/>
</dbReference>
<keyword evidence="2" id="KW-1185">Reference proteome</keyword>
<sequence length="1492" mass="170552">MSVWVTNANAARKLGTMAGGGRTGRRGGRTDRVGRPPLNQRHEEEESVHAEHTESVHETEVTPTRDDNQGPLQLEPEVRDAITREVVLTLKKVLSDILSEALKKSREEDEGDHEEKVYDSDGDEVKMGSSNRGCTYKGFKDGDPPKFDGNSDSVATFEWIERMNAVINISECRPDQAVKYVAHSFTNEALSWWRNIQRTKSPNALARMTWEDLKKLIIQKVRVYVKANLPSTFESVVNLSGIVYDDYANEDTASEAPKRKWENSFKGNGKGAEVKKPRAEGYEVCRKCSRKHQGECLVGTTMCYKCGRPGHYSRDCIKDVKCQRCGRYGHPTRDFRKTRQSGSGKEKEAEKEQPQARTRAYALTEEEARGNPDVVSGTFLVNNEHAAILFDSGASKIFISNAFSRKLDCTINTIVKAFSVQTAVGKNSAVFQVTEDCIIEIEGHKFPSKLFLLTLGGFDIVLGMDWLAANEAQIICKRKRIHLKAPSGNLITVYRDWNCTMPNVISMIKAESYMRRGCEAYLAYVIDNRMEMNELKKVPVVCNFPEVFPEDLPGLPPDREIEFQIDLLPGAEPVAKAPYRLAPSEMKELMSQLEELTEKEFIRPSISPWGAPVLFVKKKDDIMRMCIDYRELNKRTVKNKYPLPRIDDLFDQLQGASWFSKIDLRSGYHKLKVRKEDVPKTAFRTRYGHYEFLVMSFGLTNAPAVSHPQIPLTEFYRLEGDTPGSQSLVTSNDTIWDLKCLSNLASKSILELTIESKVMIFDFKSQQELKCDNYSSSPYSYMDSGFERSGLSQAAFMDLMNRVCRPMLDRSVIVFIDDILVYSKSEGDHHCHLREVLEVLKQEKLYAKFSKCAFWLREVQFLGHVINPNGIMVYSTKIKTVRGWNIPKTPTEIRSFLGLAGYYQRFIQDFSRIASPLTKLTRKEVKYEWGPTQNNAFEELKTRLTQAPVLTLLEGNEDLVVYSDASGQGLGCVLMQRGKVIAYASQQLKIHEVNYPTHDIELVAVVFALKIWRHYLYCTIHDCEILYHPGKANVVADALSRKEESEPIRIKACQLIITPDLMSEISKEQEEALLERNIKRERIVGQQGNLDANAYGVRTRFGRMWIPKIGELRGKILNEAHKSRYSIHPGTNKMYQDLKKEYWWPGMKNHVTEYVNKWLTCSLVKAEHQKPCGKMQPLPIPEWKWEEITMDFITKLPRTAKGNDTIWVIVDRLTKSAHFLPIRETSSSERLAEIFIKEVVSRHGMPLSIVPDRDTRFTSRFWKKFNEAMGTRLNISTAYHPQTDGQSERTIQTLEDMLRACIIDFGGSWDNHLPLAEFSYNNSYHSTIGMPPFEMLYGRKCRTLVCWGEIGQKDFASLEVVKATSEKFDQINARMKAAKDRQKSYADKRRRDLEFQVGDMVLLKVSPWKGIIRFRKRGKLSPRFVGPFKILARVGQVAYRLDLPVELSGIHPTFHVSHLRNGLADDTSHIPYDEIEVDNSLNYVEEPIAILD</sequence>
<comment type="caution">
    <text evidence="1">The sequence shown here is derived from an EMBL/GenBank/DDBJ whole genome shotgun (WGS) entry which is preliminary data.</text>
</comment>
<organism evidence="1 2">
    <name type="scientific">Smallanthus sonchifolius</name>
    <dbReference type="NCBI Taxonomy" id="185202"/>
    <lineage>
        <taxon>Eukaryota</taxon>
        <taxon>Viridiplantae</taxon>
        <taxon>Streptophyta</taxon>
        <taxon>Embryophyta</taxon>
        <taxon>Tracheophyta</taxon>
        <taxon>Spermatophyta</taxon>
        <taxon>Magnoliopsida</taxon>
        <taxon>eudicotyledons</taxon>
        <taxon>Gunneridae</taxon>
        <taxon>Pentapetalae</taxon>
        <taxon>asterids</taxon>
        <taxon>campanulids</taxon>
        <taxon>Asterales</taxon>
        <taxon>Asteraceae</taxon>
        <taxon>Asteroideae</taxon>
        <taxon>Heliantheae alliance</taxon>
        <taxon>Millerieae</taxon>
        <taxon>Smallanthus</taxon>
    </lineage>
</organism>
<evidence type="ECO:0000313" key="2">
    <source>
        <dbReference type="Proteomes" id="UP001056120"/>
    </source>
</evidence>
<reference evidence="1 2" key="2">
    <citation type="journal article" date="2022" name="Mol. Ecol. Resour.">
        <title>The genomes of chicory, endive, great burdock and yacon provide insights into Asteraceae paleo-polyploidization history and plant inulin production.</title>
        <authorList>
            <person name="Fan W."/>
            <person name="Wang S."/>
            <person name="Wang H."/>
            <person name="Wang A."/>
            <person name="Jiang F."/>
            <person name="Liu H."/>
            <person name="Zhao H."/>
            <person name="Xu D."/>
            <person name="Zhang Y."/>
        </authorList>
    </citation>
    <scope>NUCLEOTIDE SEQUENCE [LARGE SCALE GENOMIC DNA]</scope>
    <source>
        <strain evidence="2">cv. Yunnan</strain>
        <tissue evidence="1">Leaves</tissue>
    </source>
</reference>
<name>A0ACB9J5B1_9ASTR</name>
<protein>
    <submittedName>
        <fullName evidence="1">Uncharacterized protein</fullName>
    </submittedName>
</protein>
<evidence type="ECO:0000313" key="1">
    <source>
        <dbReference type="EMBL" id="KAI3814891.1"/>
    </source>
</evidence>
<dbReference type="EMBL" id="CM042022">
    <property type="protein sequence ID" value="KAI3814891.1"/>
    <property type="molecule type" value="Genomic_DNA"/>
</dbReference>
<proteinExistence type="predicted"/>
<reference evidence="2" key="1">
    <citation type="journal article" date="2022" name="Mol. Ecol. Resour.">
        <title>The genomes of chicory, endive, great burdock and yacon provide insights into Asteraceae palaeo-polyploidization history and plant inulin production.</title>
        <authorList>
            <person name="Fan W."/>
            <person name="Wang S."/>
            <person name="Wang H."/>
            <person name="Wang A."/>
            <person name="Jiang F."/>
            <person name="Liu H."/>
            <person name="Zhao H."/>
            <person name="Xu D."/>
            <person name="Zhang Y."/>
        </authorList>
    </citation>
    <scope>NUCLEOTIDE SEQUENCE [LARGE SCALE GENOMIC DNA]</scope>
    <source>
        <strain evidence="2">cv. Yunnan</strain>
    </source>
</reference>
<accession>A0ACB9J5B1</accession>